<dbReference type="eggNOG" id="KOG3133">
    <property type="taxonomic scope" value="Eukaryota"/>
</dbReference>
<dbReference type="PANTHER" id="PTHR12774">
    <property type="entry name" value="PEROXISOMAL BIOGENESIS FACTOR 19"/>
    <property type="match status" value="1"/>
</dbReference>
<sequence>MADTNTPIPAEKEAKPVAEAQPSKPEEVKNELPTQAEEEESDWEELDDVLDDFSATKTTSQAVQDKIIPESQEKQEKSNSELSAADQDALLKQLEAGMAELMGALPTDASGQQTKEGDSSKEKTNDIPGMPQFPGNEDWNALTEELEKKGFTMADVMKLMMGEELMTGGEGVTGMETTTDKASGTAKQPSPSTKKGEDNFQETIQKTMERMRESGDKATAEVNESGNEDVLMQILKAMESSGLAGAGEGDDGNLDKLFMGIMEQLSNKEMLYEPLKELDDKFGPWLRENKEKIGEEDRERYELQASLVSDIVRKFEEKNFSDEKPEDRAYIWEKMQKMQAAGSPPDDLISAPFMDESKLQALGQEGKGNEMLAVCVDTHFQEVALIHVNVAKLGLDMSPLPKKKKKKKEPSCILNVEGSYTNITAVIDGHSRHILTTGSFSFPSVTWVDQQ</sequence>
<feature type="compositionally biased region" description="Acidic residues" evidence="1">
    <location>
        <begin position="36"/>
        <end position="51"/>
    </location>
</feature>
<dbReference type="OMA" id="EMLYEPL"/>
<dbReference type="GO" id="GO:0033328">
    <property type="term" value="F:peroxisome membrane targeting sequence binding"/>
    <property type="evidence" value="ECO:0007669"/>
    <property type="project" value="TreeGrafter"/>
</dbReference>
<keyword evidence="2" id="KW-0675">Receptor</keyword>
<gene>
    <name evidence="2" type="ORF">ARB_02888</name>
</gene>
<proteinExistence type="predicted"/>
<dbReference type="Pfam" id="PF04614">
    <property type="entry name" value="Pex19"/>
    <property type="match status" value="1"/>
</dbReference>
<feature type="compositionally biased region" description="Basic and acidic residues" evidence="1">
    <location>
        <begin position="67"/>
        <end position="79"/>
    </location>
</feature>
<evidence type="ECO:0000256" key="1">
    <source>
        <dbReference type="SAM" id="MobiDB-lite"/>
    </source>
</evidence>
<dbReference type="KEGG" id="abe:ARB_02888"/>
<feature type="region of interest" description="Disordered" evidence="1">
    <location>
        <begin position="1"/>
        <end position="137"/>
    </location>
</feature>
<dbReference type="GeneID" id="9524964"/>
<dbReference type="RefSeq" id="XP_003010849.1">
    <property type="nucleotide sequence ID" value="XM_003010803.1"/>
</dbReference>
<dbReference type="AlphaFoldDB" id="D4B354"/>
<name>D4B354_ARTBC</name>
<dbReference type="GO" id="GO:0005778">
    <property type="term" value="C:peroxisomal membrane"/>
    <property type="evidence" value="ECO:0007669"/>
    <property type="project" value="TreeGrafter"/>
</dbReference>
<dbReference type="InterPro" id="IPR038322">
    <property type="entry name" value="Pex19_C_sf"/>
</dbReference>
<accession>D4B354</accession>
<feature type="compositionally biased region" description="Polar residues" evidence="1">
    <location>
        <begin position="180"/>
        <end position="193"/>
    </location>
</feature>
<dbReference type="PANTHER" id="PTHR12774:SF2">
    <property type="entry name" value="PEROXISOMAL BIOGENESIS FACTOR 19"/>
    <property type="match status" value="1"/>
</dbReference>
<dbReference type="EMBL" id="ABSU01000032">
    <property type="protein sequence ID" value="EFE30209.1"/>
    <property type="molecule type" value="Genomic_DNA"/>
</dbReference>
<dbReference type="InterPro" id="IPR006708">
    <property type="entry name" value="Pex19"/>
</dbReference>
<organism evidence="2 3">
    <name type="scientific">Arthroderma benhamiae (strain ATCC MYA-4681 / CBS 112371)</name>
    <name type="common">Trichophyton mentagrophytes</name>
    <dbReference type="NCBI Taxonomy" id="663331"/>
    <lineage>
        <taxon>Eukaryota</taxon>
        <taxon>Fungi</taxon>
        <taxon>Dikarya</taxon>
        <taxon>Ascomycota</taxon>
        <taxon>Pezizomycotina</taxon>
        <taxon>Eurotiomycetes</taxon>
        <taxon>Eurotiomycetidae</taxon>
        <taxon>Onygenales</taxon>
        <taxon>Arthrodermataceae</taxon>
        <taxon>Trichophyton</taxon>
    </lineage>
</organism>
<protein>
    <submittedName>
        <fullName evidence="2">Peroxisomal membrane protein receptor Pex19, putative</fullName>
    </submittedName>
</protein>
<feature type="compositionally biased region" description="Basic and acidic residues" evidence="1">
    <location>
        <begin position="115"/>
        <end position="125"/>
    </location>
</feature>
<dbReference type="Gene3D" id="1.20.120.900">
    <property type="entry name" value="Pex19, mPTS binding domain"/>
    <property type="match status" value="1"/>
</dbReference>
<evidence type="ECO:0000313" key="2">
    <source>
        <dbReference type="EMBL" id="EFE30209.1"/>
    </source>
</evidence>
<keyword evidence="3" id="KW-1185">Reference proteome</keyword>
<dbReference type="Proteomes" id="UP000008866">
    <property type="component" value="Unassembled WGS sequence"/>
</dbReference>
<dbReference type="HOGENOM" id="CLU_043063_2_1_1"/>
<dbReference type="GO" id="GO:0045046">
    <property type="term" value="P:protein import into peroxisome membrane"/>
    <property type="evidence" value="ECO:0007669"/>
    <property type="project" value="TreeGrafter"/>
</dbReference>
<comment type="caution">
    <text evidence="2">The sequence shown here is derived from an EMBL/GenBank/DDBJ whole genome shotgun (WGS) entry which is preliminary data.</text>
</comment>
<dbReference type="STRING" id="663331.D4B354"/>
<reference evidence="3" key="1">
    <citation type="journal article" date="2011" name="Genome Biol.">
        <title>Comparative and functional genomics provide insights into the pathogenicity of dermatophytic fungi.</title>
        <authorList>
            <person name="Burmester A."/>
            <person name="Shelest E."/>
            <person name="Gloeckner G."/>
            <person name="Heddergott C."/>
            <person name="Schindler S."/>
            <person name="Staib P."/>
            <person name="Heidel A."/>
            <person name="Felder M."/>
            <person name="Petzold A."/>
            <person name="Szafranski K."/>
            <person name="Feuermann M."/>
            <person name="Pedruzzi I."/>
            <person name="Priebe S."/>
            <person name="Groth M."/>
            <person name="Winkler R."/>
            <person name="Li W."/>
            <person name="Kniemeyer O."/>
            <person name="Schroeckh V."/>
            <person name="Hertweck C."/>
            <person name="Hube B."/>
            <person name="White T.C."/>
            <person name="Platzer M."/>
            <person name="Guthke R."/>
            <person name="Heitman J."/>
            <person name="Woestemeyer J."/>
            <person name="Zipfel P.F."/>
            <person name="Monod M."/>
            <person name="Brakhage A.A."/>
        </authorList>
    </citation>
    <scope>NUCLEOTIDE SEQUENCE [LARGE SCALE GENOMIC DNA]</scope>
    <source>
        <strain evidence="3">ATCC MYA-4681 / CBS 112371</strain>
    </source>
</reference>
<feature type="region of interest" description="Disordered" evidence="1">
    <location>
        <begin position="178"/>
        <end position="200"/>
    </location>
</feature>
<evidence type="ECO:0000313" key="3">
    <source>
        <dbReference type="Proteomes" id="UP000008866"/>
    </source>
</evidence>